<dbReference type="Proteomes" id="UP001186944">
    <property type="component" value="Unassembled WGS sequence"/>
</dbReference>
<protein>
    <submittedName>
        <fullName evidence="1">Uncharacterized protein</fullName>
    </submittedName>
</protein>
<comment type="caution">
    <text evidence="1">The sequence shown here is derived from an EMBL/GenBank/DDBJ whole genome shotgun (WGS) entry which is preliminary data.</text>
</comment>
<dbReference type="AlphaFoldDB" id="A0AA88XGN0"/>
<reference evidence="1" key="1">
    <citation type="submission" date="2019-08" db="EMBL/GenBank/DDBJ databases">
        <title>The improved chromosome-level genome for the pearl oyster Pinctada fucata martensii using PacBio sequencing and Hi-C.</title>
        <authorList>
            <person name="Zheng Z."/>
        </authorList>
    </citation>
    <scope>NUCLEOTIDE SEQUENCE</scope>
    <source>
        <strain evidence="1">ZZ-2019</strain>
        <tissue evidence="1">Adductor muscle</tissue>
    </source>
</reference>
<name>A0AA88XGN0_PINIB</name>
<proteinExistence type="predicted"/>
<keyword evidence="2" id="KW-1185">Reference proteome</keyword>
<evidence type="ECO:0000313" key="1">
    <source>
        <dbReference type="EMBL" id="KAK3085019.1"/>
    </source>
</evidence>
<accession>A0AA88XGN0</accession>
<gene>
    <name evidence="1" type="ORF">FSP39_022943</name>
</gene>
<dbReference type="EMBL" id="VSWD01000013">
    <property type="protein sequence ID" value="KAK3085019.1"/>
    <property type="molecule type" value="Genomic_DNA"/>
</dbReference>
<evidence type="ECO:0000313" key="2">
    <source>
        <dbReference type="Proteomes" id="UP001186944"/>
    </source>
</evidence>
<sequence length="331" mass="38387">MDIRDCDESVRDLIQQIRNENKTLDSNLFPNDKSNINVKMAFNQNLFKEKCRHGEEITHVPILTLFTTWQTKAEKYDCHNNTVNNWLSFGPDVIPILFTNETNLSMRVKKADWKVLPIKRAFKGIPILKNMFLDAMKEVSSLFYAYSNGDILFTNQLIESLKAILVSRFVNLSNPVMVVGRRTNVIDITRKEASSWDNITNTANARGKLFIADAEDFFITTKVYPWKEVPDLIIGRNAYDNWLVLNSRKRKFTTIDITATSYAVHQTTKAGNFEGHHQKDKYYNHNLLKRLYTRIHYGAGLTFCTDKITKIDTKRQIYVVNRNIPKSCFPT</sequence>
<organism evidence="1 2">
    <name type="scientific">Pinctada imbricata</name>
    <name type="common">Atlantic pearl-oyster</name>
    <name type="synonym">Pinctada martensii</name>
    <dbReference type="NCBI Taxonomy" id="66713"/>
    <lineage>
        <taxon>Eukaryota</taxon>
        <taxon>Metazoa</taxon>
        <taxon>Spiralia</taxon>
        <taxon>Lophotrochozoa</taxon>
        <taxon>Mollusca</taxon>
        <taxon>Bivalvia</taxon>
        <taxon>Autobranchia</taxon>
        <taxon>Pteriomorphia</taxon>
        <taxon>Pterioida</taxon>
        <taxon>Pterioidea</taxon>
        <taxon>Pteriidae</taxon>
        <taxon>Pinctada</taxon>
    </lineage>
</organism>